<dbReference type="RefSeq" id="WP_176948880.1">
    <property type="nucleotide sequence ID" value="NZ_JABXYK010000003.1"/>
</dbReference>
<accession>A0ABX2QAW8</accession>
<reference evidence="1 2" key="1">
    <citation type="submission" date="2020-06" db="EMBL/GenBank/DDBJ databases">
        <title>Rhizobium sp.nov. isolated from the tomato plant.</title>
        <authorList>
            <person name="Thin K.K."/>
            <person name="Zhang X."/>
            <person name="He S."/>
        </authorList>
    </citation>
    <scope>NUCLEOTIDE SEQUENCE [LARGE SCALE GENOMIC DNA]</scope>
    <source>
        <strain evidence="1 2">DBTS2</strain>
    </source>
</reference>
<evidence type="ECO:0000313" key="2">
    <source>
        <dbReference type="Proteomes" id="UP000659172"/>
    </source>
</evidence>
<protein>
    <submittedName>
        <fullName evidence="1">Uncharacterized protein</fullName>
    </submittedName>
</protein>
<dbReference type="EMBL" id="JABXYK010000003">
    <property type="protein sequence ID" value="NVP54860.1"/>
    <property type="molecule type" value="Genomic_DNA"/>
</dbReference>
<organism evidence="1 2">
    <name type="scientific">Mycoplana rhizolycopersici</name>
    <dbReference type="NCBI Taxonomy" id="2746702"/>
    <lineage>
        <taxon>Bacteria</taxon>
        <taxon>Pseudomonadati</taxon>
        <taxon>Pseudomonadota</taxon>
        <taxon>Alphaproteobacteria</taxon>
        <taxon>Hyphomicrobiales</taxon>
        <taxon>Rhizobiaceae</taxon>
        <taxon>Mycoplana</taxon>
    </lineage>
</organism>
<dbReference type="Proteomes" id="UP000659172">
    <property type="component" value="Unassembled WGS sequence"/>
</dbReference>
<dbReference type="SUPFAM" id="SSF53474">
    <property type="entry name" value="alpha/beta-Hydrolases"/>
    <property type="match status" value="1"/>
</dbReference>
<comment type="caution">
    <text evidence="1">The sequence shown here is derived from an EMBL/GenBank/DDBJ whole genome shotgun (WGS) entry which is preliminary data.</text>
</comment>
<name>A0ABX2QAW8_9HYPH</name>
<gene>
    <name evidence="1" type="ORF">HV823_06290</name>
</gene>
<proteinExistence type="predicted"/>
<keyword evidence="2" id="KW-1185">Reference proteome</keyword>
<sequence>MGQKTRNNAWLDKDKIYAPIVIDADVRDFPIIYDKQVVYSFNYLGFKIELFCFFRKNSNKLVICGQDAVQRHAVKLPYFYRWSWHHDIEASFISINDPTLYMNDSLNGGWHQGYKEGWALEAVSDILRRIAHLINVESQNTLLYGISAGGFWALMTATLFPRCTVIVEIPQVDLFLYTDDGPKERMISRCYKGRSIDYIRERYSSRMRVIDRWSEAKDLPRRVWYYQNIKDRSHMRSQVEPFWDEIQSLRAEGKLDLIEDISFRFFNRRTQKGGHIPMEKEDTLSAWRAALNSI</sequence>
<evidence type="ECO:0000313" key="1">
    <source>
        <dbReference type="EMBL" id="NVP54860.1"/>
    </source>
</evidence>
<dbReference type="Gene3D" id="3.40.50.1820">
    <property type="entry name" value="alpha/beta hydrolase"/>
    <property type="match status" value="1"/>
</dbReference>
<dbReference type="InterPro" id="IPR029058">
    <property type="entry name" value="AB_hydrolase_fold"/>
</dbReference>